<protein>
    <submittedName>
        <fullName evidence="1">Uncharacterized protein</fullName>
    </submittedName>
</protein>
<dbReference type="AlphaFoldDB" id="A0A3S2PZ68"/>
<accession>A0A3S2PZ68</accession>
<sequence length="112" mass="12482">MQSRFHAGENTFSNRVVTERRTFSVAEHPLSKLCKGRRNLGFLLFHLTCLEKQVSFTKRDLFVDVLAPKDQAPSGGHYGELGDILEPGIPGGLIHLPTFLTLLCPLRTPPLL</sequence>
<dbReference type="Proteomes" id="UP000283210">
    <property type="component" value="Chromosome 13"/>
</dbReference>
<proteinExistence type="predicted"/>
<evidence type="ECO:0000313" key="1">
    <source>
        <dbReference type="EMBL" id="RVE65145.1"/>
    </source>
</evidence>
<reference evidence="1 2" key="1">
    <citation type="submission" date="2018-11" db="EMBL/GenBank/DDBJ databases">
        <authorList>
            <person name="Lopez-Roques C."/>
            <person name="Donnadieu C."/>
            <person name="Bouchez O."/>
            <person name="Klopp C."/>
            <person name="Cabau C."/>
            <person name="Zahm M."/>
        </authorList>
    </citation>
    <scope>NUCLEOTIDE SEQUENCE [LARGE SCALE GENOMIC DNA]</scope>
    <source>
        <strain evidence="1">RS831</strain>
        <tissue evidence="1">Whole body</tissue>
    </source>
</reference>
<evidence type="ECO:0000313" key="2">
    <source>
        <dbReference type="Proteomes" id="UP000283210"/>
    </source>
</evidence>
<dbReference type="EMBL" id="CM012449">
    <property type="protein sequence ID" value="RVE65145.1"/>
    <property type="molecule type" value="Genomic_DNA"/>
</dbReference>
<organism evidence="1 2">
    <name type="scientific">Oryzias javanicus</name>
    <name type="common">Javanese ricefish</name>
    <name type="synonym">Aplocheilus javanicus</name>
    <dbReference type="NCBI Taxonomy" id="123683"/>
    <lineage>
        <taxon>Eukaryota</taxon>
        <taxon>Metazoa</taxon>
        <taxon>Chordata</taxon>
        <taxon>Craniata</taxon>
        <taxon>Vertebrata</taxon>
        <taxon>Euteleostomi</taxon>
        <taxon>Actinopterygii</taxon>
        <taxon>Neopterygii</taxon>
        <taxon>Teleostei</taxon>
        <taxon>Neoteleostei</taxon>
        <taxon>Acanthomorphata</taxon>
        <taxon>Ovalentaria</taxon>
        <taxon>Atherinomorphae</taxon>
        <taxon>Beloniformes</taxon>
        <taxon>Adrianichthyidae</taxon>
        <taxon>Oryziinae</taxon>
        <taxon>Oryzias</taxon>
    </lineage>
</organism>
<gene>
    <name evidence="1" type="ORF">OJAV_G00133520</name>
</gene>
<keyword evidence="2" id="KW-1185">Reference proteome</keyword>
<name>A0A3S2PZ68_ORYJA</name>
<reference evidence="1 2" key="2">
    <citation type="submission" date="2019-01" db="EMBL/GenBank/DDBJ databases">
        <title>A chromosome length genome reference of the Java medaka (oryzias javanicus).</title>
        <authorList>
            <person name="Herpin A."/>
            <person name="Takehana Y."/>
            <person name="Naruse K."/>
            <person name="Ansai S."/>
            <person name="Kawaguchi M."/>
        </authorList>
    </citation>
    <scope>NUCLEOTIDE SEQUENCE [LARGE SCALE GENOMIC DNA]</scope>
    <source>
        <strain evidence="1">RS831</strain>
        <tissue evidence="1">Whole body</tissue>
    </source>
</reference>